<sequence>MAEAAVAGVAAAEVAAVVVGVAAVVVVEPTGPFDDLAAGPWRHPDRYRAPGASARFSPDKS</sequence>
<evidence type="ECO:0000256" key="1">
    <source>
        <dbReference type="SAM" id="MobiDB-lite"/>
    </source>
</evidence>
<gene>
    <name evidence="2" type="ORF">HGA15_20405</name>
</gene>
<feature type="region of interest" description="Disordered" evidence="1">
    <location>
        <begin position="42"/>
        <end position="61"/>
    </location>
</feature>
<accession>A0A846YMG9</accession>
<dbReference type="AlphaFoldDB" id="A0A846YMG9"/>
<dbReference type="EMBL" id="JAAXOT010000010">
    <property type="protein sequence ID" value="NKY58458.1"/>
    <property type="molecule type" value="Genomic_DNA"/>
</dbReference>
<dbReference type="RefSeq" id="WP_157117044.1">
    <property type="nucleotide sequence ID" value="NZ_JAAXOT010000010.1"/>
</dbReference>
<comment type="caution">
    <text evidence="2">The sequence shown here is derived from an EMBL/GenBank/DDBJ whole genome shotgun (WGS) entry which is preliminary data.</text>
</comment>
<keyword evidence="3" id="KW-1185">Reference proteome</keyword>
<evidence type="ECO:0000313" key="3">
    <source>
        <dbReference type="Proteomes" id="UP000570678"/>
    </source>
</evidence>
<reference evidence="2 3" key="1">
    <citation type="submission" date="2020-04" db="EMBL/GenBank/DDBJ databases">
        <title>MicrobeNet Type strains.</title>
        <authorList>
            <person name="Nicholson A.C."/>
        </authorList>
    </citation>
    <scope>NUCLEOTIDE SEQUENCE [LARGE SCALE GENOMIC DNA]</scope>
    <source>
        <strain evidence="2 3">JCM 3332</strain>
    </source>
</reference>
<proteinExistence type="predicted"/>
<dbReference type="Proteomes" id="UP000570678">
    <property type="component" value="Unassembled WGS sequence"/>
</dbReference>
<name>A0A846YMG9_9NOCA</name>
<organism evidence="2 3">
    <name type="scientific">Nocardia flavorosea</name>
    <dbReference type="NCBI Taxonomy" id="53429"/>
    <lineage>
        <taxon>Bacteria</taxon>
        <taxon>Bacillati</taxon>
        <taxon>Actinomycetota</taxon>
        <taxon>Actinomycetes</taxon>
        <taxon>Mycobacteriales</taxon>
        <taxon>Nocardiaceae</taxon>
        <taxon>Nocardia</taxon>
    </lineage>
</organism>
<protein>
    <submittedName>
        <fullName evidence="2">Uncharacterized protein</fullName>
    </submittedName>
</protein>
<evidence type="ECO:0000313" key="2">
    <source>
        <dbReference type="EMBL" id="NKY58458.1"/>
    </source>
</evidence>